<reference evidence="8" key="1">
    <citation type="submission" date="2014-01" db="EMBL/GenBank/DDBJ databases">
        <authorList>
            <person name="Aslett M."/>
        </authorList>
    </citation>
    <scope>NUCLEOTIDE SEQUENCE</scope>
</reference>
<dbReference type="SUPFAM" id="SSF57716">
    <property type="entry name" value="Glucocorticoid receptor-like (DNA-binding domain)"/>
    <property type="match status" value="1"/>
</dbReference>
<keyword evidence="4 5" id="KW-0238">DNA-binding</keyword>
<feature type="region of interest" description="Disordered" evidence="6">
    <location>
        <begin position="81"/>
        <end position="101"/>
    </location>
</feature>
<evidence type="ECO:0000256" key="3">
    <source>
        <dbReference type="ARBA" id="ARBA00022833"/>
    </source>
</evidence>
<dbReference type="InterPro" id="IPR038441">
    <property type="entry name" value="THAP_Znf_sf"/>
</dbReference>
<evidence type="ECO:0000259" key="7">
    <source>
        <dbReference type="PROSITE" id="PS50950"/>
    </source>
</evidence>
<dbReference type="PROSITE" id="PS50950">
    <property type="entry name" value="ZF_THAP"/>
    <property type="match status" value="1"/>
</dbReference>
<evidence type="ECO:0000256" key="1">
    <source>
        <dbReference type="ARBA" id="ARBA00022723"/>
    </source>
</evidence>
<dbReference type="Gene3D" id="6.20.210.20">
    <property type="entry name" value="THAP domain"/>
    <property type="match status" value="1"/>
</dbReference>
<feature type="compositionally biased region" description="Polar residues" evidence="6">
    <location>
        <begin position="208"/>
        <end position="222"/>
    </location>
</feature>
<evidence type="ECO:0000256" key="2">
    <source>
        <dbReference type="ARBA" id="ARBA00022771"/>
    </source>
</evidence>
<reference evidence="8" key="2">
    <citation type="submission" date="2014-03" db="EMBL/GenBank/DDBJ databases">
        <title>The whipworm genome and dual-species transcriptomics of an intimate host-pathogen interaction.</title>
        <authorList>
            <person name="Foth B.J."/>
            <person name="Tsai I.J."/>
            <person name="Reid A.J."/>
            <person name="Bancroft A.J."/>
            <person name="Nichol S."/>
            <person name="Tracey A."/>
            <person name="Holroyd N."/>
            <person name="Cotton J.A."/>
            <person name="Stanley E.J."/>
            <person name="Zarowiecki M."/>
            <person name="Liu J.Z."/>
            <person name="Huckvale T."/>
            <person name="Cooper P.J."/>
            <person name="Grencis R.K."/>
            <person name="Berriman M."/>
        </authorList>
    </citation>
    <scope>NUCLEOTIDE SEQUENCE [LARGE SCALE GENOMIC DNA]</scope>
</reference>
<proteinExistence type="predicted"/>
<keyword evidence="1" id="KW-0479">Metal-binding</keyword>
<dbReference type="GO" id="GO:0008270">
    <property type="term" value="F:zinc ion binding"/>
    <property type="evidence" value="ECO:0007669"/>
    <property type="project" value="UniProtKB-KW"/>
</dbReference>
<evidence type="ECO:0000313" key="8">
    <source>
        <dbReference type="EMBL" id="CDW59829.1"/>
    </source>
</evidence>
<keyword evidence="2 5" id="KW-0863">Zinc-finger</keyword>
<feature type="compositionally biased region" description="Polar residues" evidence="6">
    <location>
        <begin position="160"/>
        <end position="172"/>
    </location>
</feature>
<dbReference type="AlphaFoldDB" id="A0A077ZJB4"/>
<keyword evidence="9" id="KW-1185">Reference proteome</keyword>
<dbReference type="EMBL" id="HG806750">
    <property type="protein sequence ID" value="CDW59829.1"/>
    <property type="molecule type" value="Genomic_DNA"/>
</dbReference>
<feature type="compositionally biased region" description="Low complexity" evidence="6">
    <location>
        <begin position="87"/>
        <end position="96"/>
    </location>
</feature>
<dbReference type="OrthoDB" id="10335497at2759"/>
<protein>
    <submittedName>
        <fullName evidence="8">THAP domain containing protein</fullName>
    </submittedName>
</protein>
<sequence length="507" mass="56136">MSSHSCVVKGCPKVESGGYLFAFPKQEDQRKQWLQLLQLTEEEIGSNGYVCGRHFNKKHLFRQTNGTIAIHLEAIPEPVFHSERGSNRSSTVSSSGQQPVDFLEGLDRLADSVERKRRQTTESTQSSAFKQARKDILESVLRQLLPKGSDNKQSKHGQPADQQEASANSAIDSNEPKARSSGRNRRRPAVHREKLLSQETENGELLTRSYQPNKSSKKSMATRSANLKAAKGKYHVVNGAAESSINNDTTKNNDCQECANGFRAMESHVKRLDSKLDAILALLETLKGPSAERVADSTLKSLPKRRAKIPKLKDIKTFARPSISLRRPDKQTAVEPKMREVFSPPKPVEISRSIRSTKVVKTEASSGGHAQKVDLIIYSDLDMAMGKAVLMFLGRGFSTYHLRKFGPSVLSDVSPVVLNACIEQLTNEGLLKSLGQLELRFPNVNSKTQVNLEVFKKSPPTVVVSQQLAPYGLTREAYAAAFFGRHHSKLKQINVLCDKDESSSTSA</sequence>
<dbReference type="InterPro" id="IPR006612">
    <property type="entry name" value="THAP_Znf"/>
</dbReference>
<evidence type="ECO:0000256" key="5">
    <source>
        <dbReference type="PROSITE-ProRule" id="PRU00309"/>
    </source>
</evidence>
<organism evidence="8 9">
    <name type="scientific">Trichuris trichiura</name>
    <name type="common">Whipworm</name>
    <name type="synonym">Trichocephalus trichiurus</name>
    <dbReference type="NCBI Taxonomy" id="36087"/>
    <lineage>
        <taxon>Eukaryota</taxon>
        <taxon>Metazoa</taxon>
        <taxon>Ecdysozoa</taxon>
        <taxon>Nematoda</taxon>
        <taxon>Enoplea</taxon>
        <taxon>Dorylaimia</taxon>
        <taxon>Trichinellida</taxon>
        <taxon>Trichuridae</taxon>
        <taxon>Trichuris</taxon>
    </lineage>
</organism>
<dbReference type="SMART" id="SM00980">
    <property type="entry name" value="THAP"/>
    <property type="match status" value="1"/>
</dbReference>
<feature type="compositionally biased region" description="Basic residues" evidence="6">
    <location>
        <begin position="180"/>
        <end position="189"/>
    </location>
</feature>
<evidence type="ECO:0000256" key="6">
    <source>
        <dbReference type="SAM" id="MobiDB-lite"/>
    </source>
</evidence>
<dbReference type="GO" id="GO:0003677">
    <property type="term" value="F:DNA binding"/>
    <property type="evidence" value="ECO:0007669"/>
    <property type="project" value="UniProtKB-UniRule"/>
</dbReference>
<feature type="region of interest" description="Disordered" evidence="6">
    <location>
        <begin position="146"/>
        <end position="222"/>
    </location>
</feature>
<gene>
    <name evidence="8" type="ORF">TTRE_0000817001</name>
</gene>
<dbReference type="Proteomes" id="UP000030665">
    <property type="component" value="Unassembled WGS sequence"/>
</dbReference>
<keyword evidence="3" id="KW-0862">Zinc</keyword>
<feature type="domain" description="THAP-type" evidence="7">
    <location>
        <begin position="1"/>
        <end position="79"/>
    </location>
</feature>
<dbReference type="Pfam" id="PF05485">
    <property type="entry name" value="THAP"/>
    <property type="match status" value="1"/>
</dbReference>
<evidence type="ECO:0000256" key="4">
    <source>
        <dbReference type="ARBA" id="ARBA00023125"/>
    </source>
</evidence>
<name>A0A077ZJB4_TRITR</name>
<accession>A0A077ZJB4</accession>
<evidence type="ECO:0000313" key="9">
    <source>
        <dbReference type="Proteomes" id="UP000030665"/>
    </source>
</evidence>